<evidence type="ECO:0000313" key="3">
    <source>
        <dbReference type="Proteomes" id="UP000216624"/>
    </source>
</evidence>
<comment type="caution">
    <text evidence="2">The sequence shown here is derived from an EMBL/GenBank/DDBJ whole genome shotgun (WGS) entry which is preliminary data.</text>
</comment>
<evidence type="ECO:0000313" key="1">
    <source>
        <dbReference type="EMBL" id="KAF1762234.1"/>
    </source>
</evidence>
<dbReference type="InterPro" id="IPR007465">
    <property type="entry name" value="DUF508"/>
</dbReference>
<keyword evidence="3" id="KW-1185">Reference proteome</keyword>
<dbReference type="AlphaFoldDB" id="A0A261A1U5"/>
<feature type="non-terminal residue" evidence="2">
    <location>
        <position position="1"/>
    </location>
</feature>
<gene>
    <name evidence="2" type="ORF">FL82_20826</name>
    <name evidence="1" type="ORF">GCK72_010496</name>
</gene>
<reference evidence="1 4" key="3">
    <citation type="submission" date="2019-12" db="EMBL/GenBank/DDBJ databases">
        <title>Chromosome-level assembly of the Caenorhabditis remanei genome.</title>
        <authorList>
            <person name="Teterina A.A."/>
            <person name="Willis J.H."/>
            <person name="Phillips P.C."/>
        </authorList>
    </citation>
    <scope>NUCLEOTIDE SEQUENCE [LARGE SCALE GENOMIC DNA]</scope>
    <source>
        <strain evidence="1 4">PX506</strain>
        <tissue evidence="1">Whole organism</tissue>
    </source>
</reference>
<evidence type="ECO:0000313" key="2">
    <source>
        <dbReference type="EMBL" id="OZF91991.1"/>
    </source>
</evidence>
<reference evidence="3" key="2">
    <citation type="submission" date="2017-08" db="EMBL/GenBank/DDBJ databases">
        <authorList>
            <person name="Fierst J.L."/>
        </authorList>
    </citation>
    <scope>NUCLEOTIDE SEQUENCE [LARGE SCALE GENOMIC DNA]</scope>
    <source>
        <strain evidence="3">PX439</strain>
    </source>
</reference>
<accession>A0A261A1U5</accession>
<dbReference type="EMBL" id="WUAV01000003">
    <property type="protein sequence ID" value="KAF1762234.1"/>
    <property type="molecule type" value="Genomic_DNA"/>
</dbReference>
<dbReference type="Proteomes" id="UP000483820">
    <property type="component" value="Chromosome III"/>
</dbReference>
<name>A0A261A1U5_CAERE</name>
<sequence length="260" mass="28953">MTSEVVHFTGQEQLPPVLKLIADSRYQFSTHKYAIEKSEGGAHHIYIVTMSYEPLIKEVMTTARSSSNIKEQALVSQIKSLTTSEKKKKKKNKSPVVHQMKILKDSTHPNQYFMLPDASSAASSIATSSDSFSFSSISARTGSNAKSTGKAVTMVHVKFILLYRDVCKRRVQSNFADEFSSDTLLQDVVINFQQLCSRQNFRLRGQEFHPRLAYCIGEVSEKNSKPVLDSDLGKSLAQLASTNSIIQFSLIADNVKYGGE</sequence>
<proteinExistence type="predicted"/>
<evidence type="ECO:0000313" key="4">
    <source>
        <dbReference type="Proteomes" id="UP000483820"/>
    </source>
</evidence>
<reference evidence="2" key="1">
    <citation type="submission" date="2017-08" db="EMBL/GenBank/DDBJ databases">
        <authorList>
            <person name="de Groot N.N."/>
        </authorList>
    </citation>
    <scope>NUCLEOTIDE SEQUENCE [LARGE SCALE GENOMIC DNA]</scope>
    <source>
        <strain evidence="2">PX439</strain>
    </source>
</reference>
<dbReference type="Pfam" id="PF04370">
    <property type="entry name" value="DUF508"/>
    <property type="match status" value="1"/>
</dbReference>
<dbReference type="Proteomes" id="UP000216624">
    <property type="component" value="Unassembled WGS sequence"/>
</dbReference>
<protein>
    <submittedName>
        <fullName evidence="2">Uncharacterized protein</fullName>
    </submittedName>
</protein>
<organism evidence="2 3">
    <name type="scientific">Caenorhabditis remanei</name>
    <name type="common">Caenorhabditis vulgaris</name>
    <dbReference type="NCBI Taxonomy" id="31234"/>
    <lineage>
        <taxon>Eukaryota</taxon>
        <taxon>Metazoa</taxon>
        <taxon>Ecdysozoa</taxon>
        <taxon>Nematoda</taxon>
        <taxon>Chromadorea</taxon>
        <taxon>Rhabditida</taxon>
        <taxon>Rhabditina</taxon>
        <taxon>Rhabditomorpha</taxon>
        <taxon>Rhabditoidea</taxon>
        <taxon>Rhabditidae</taxon>
        <taxon>Peloderinae</taxon>
        <taxon>Caenorhabditis</taxon>
    </lineage>
</organism>
<dbReference type="EMBL" id="NMWX01000015">
    <property type="protein sequence ID" value="OZF91991.1"/>
    <property type="molecule type" value="Genomic_DNA"/>
</dbReference>